<dbReference type="Proteomes" id="UP001530400">
    <property type="component" value="Unassembled WGS sequence"/>
</dbReference>
<evidence type="ECO:0000256" key="1">
    <source>
        <dbReference type="SAM" id="SignalP"/>
    </source>
</evidence>
<keyword evidence="1" id="KW-0732">Signal</keyword>
<feature type="domain" description="Peptidase S74" evidence="2">
    <location>
        <begin position="365"/>
        <end position="472"/>
    </location>
</feature>
<feature type="chain" id="PRO_5044849450" description="Peptidase S74 domain-containing protein" evidence="1">
    <location>
        <begin position="20"/>
        <end position="484"/>
    </location>
</feature>
<dbReference type="InterPro" id="IPR030392">
    <property type="entry name" value="S74_ICA"/>
</dbReference>
<dbReference type="PROSITE" id="PS51688">
    <property type="entry name" value="ICA"/>
    <property type="match status" value="1"/>
</dbReference>
<reference evidence="3 4" key="1">
    <citation type="submission" date="2024-10" db="EMBL/GenBank/DDBJ databases">
        <title>Updated reference genomes for cyclostephanoid diatoms.</title>
        <authorList>
            <person name="Roberts W.R."/>
            <person name="Alverson A.J."/>
        </authorList>
    </citation>
    <scope>NUCLEOTIDE SEQUENCE [LARGE SCALE GENOMIC DNA]</scope>
    <source>
        <strain evidence="3 4">AJA010-31</strain>
    </source>
</reference>
<evidence type="ECO:0000313" key="4">
    <source>
        <dbReference type="Proteomes" id="UP001530400"/>
    </source>
</evidence>
<accession>A0ABD3N3I9</accession>
<gene>
    <name evidence="3" type="ORF">ACHAWO_010355</name>
</gene>
<organism evidence="3 4">
    <name type="scientific">Cyclotella atomus</name>
    <dbReference type="NCBI Taxonomy" id="382360"/>
    <lineage>
        <taxon>Eukaryota</taxon>
        <taxon>Sar</taxon>
        <taxon>Stramenopiles</taxon>
        <taxon>Ochrophyta</taxon>
        <taxon>Bacillariophyta</taxon>
        <taxon>Coscinodiscophyceae</taxon>
        <taxon>Thalassiosirophycidae</taxon>
        <taxon>Stephanodiscales</taxon>
        <taxon>Stephanodiscaceae</taxon>
        <taxon>Cyclotella</taxon>
    </lineage>
</organism>
<evidence type="ECO:0000313" key="3">
    <source>
        <dbReference type="EMBL" id="KAL3770690.1"/>
    </source>
</evidence>
<proteinExistence type="predicted"/>
<feature type="signal peptide" evidence="1">
    <location>
        <begin position="1"/>
        <end position="19"/>
    </location>
</feature>
<name>A0ABD3N3I9_9STRA</name>
<keyword evidence="4" id="KW-1185">Reference proteome</keyword>
<dbReference type="EMBL" id="JALLPJ020001303">
    <property type="protein sequence ID" value="KAL3770690.1"/>
    <property type="molecule type" value="Genomic_DNA"/>
</dbReference>
<sequence length="484" mass="52429">MKLSLLLSASFLATATAWGSENDEEPWLIFDDEGMGVKFTGDSLNFRGRAIRNAALVDSTIDSIQHLNVDTIAIRSQVSRNKRGHGLAMIDSDGIVSSAGHLRWDEESLKVSSMKALGDKIDINSDVDLNSRTLSNAKLSPGTVLDRLEFRNGRIEDTVLHNVQATGLTLGDVAMDSLAIRKFNSKPSIGTMLVVGEDGAIEASSTLKQENDSILRVNSEVVFVKPINLNGQELQNAKMTSGSINGQIDISAHLISAKDITIQEIQDDKTITSDGLAMLDLNGRLKMSPIHINADGSLGDIQVSGTMNFAPNSGSIANAEIVGGSILDVEKLHTKGLHVSGEAFVDGALTVSGSVLGSGPYVDVSDRRFKRNIERIPSAEALDKILQLEGVSYDLDFSKMLSLDPFNGTVIDAGNRARQLGFIAQDVERVIPELVYNDEEGWKGLHYSRLAPLLVESLKQVTAELDDLKMVVSHLVQEFNKTIY</sequence>
<protein>
    <recommendedName>
        <fullName evidence="2">Peptidase S74 domain-containing protein</fullName>
    </recommendedName>
</protein>
<dbReference type="AlphaFoldDB" id="A0ABD3N3I9"/>
<dbReference type="Pfam" id="PF13884">
    <property type="entry name" value="Peptidase_S74"/>
    <property type="match status" value="1"/>
</dbReference>
<evidence type="ECO:0000259" key="2">
    <source>
        <dbReference type="PROSITE" id="PS51688"/>
    </source>
</evidence>
<comment type="caution">
    <text evidence="3">The sequence shown here is derived from an EMBL/GenBank/DDBJ whole genome shotgun (WGS) entry which is preliminary data.</text>
</comment>